<comment type="caution">
    <text evidence="4">The sequence shown here is derived from an EMBL/GenBank/DDBJ whole genome shotgun (WGS) entry which is preliminary data.</text>
</comment>
<feature type="chain" id="PRO_5046118311" description="Thioester domain-containing protein" evidence="3">
    <location>
        <begin position="34"/>
        <end position="499"/>
    </location>
</feature>
<evidence type="ECO:0000256" key="1">
    <source>
        <dbReference type="SAM" id="MobiDB-lite"/>
    </source>
</evidence>
<keyword evidence="2" id="KW-0812">Transmembrane</keyword>
<dbReference type="RefSeq" id="WP_315994880.1">
    <property type="nucleotide sequence ID" value="NZ_JAWDIS010000002.1"/>
</dbReference>
<gene>
    <name evidence="4" type="ORF">RWH45_10670</name>
</gene>
<keyword evidence="2" id="KW-0472">Membrane</keyword>
<evidence type="ECO:0000256" key="3">
    <source>
        <dbReference type="SAM" id="SignalP"/>
    </source>
</evidence>
<evidence type="ECO:0000313" key="5">
    <source>
        <dbReference type="Proteomes" id="UP001263371"/>
    </source>
</evidence>
<keyword evidence="3" id="KW-0732">Signal</keyword>
<keyword evidence="2" id="KW-1133">Transmembrane helix</keyword>
<dbReference type="Proteomes" id="UP001263371">
    <property type="component" value="Unassembled WGS sequence"/>
</dbReference>
<evidence type="ECO:0000313" key="4">
    <source>
        <dbReference type="EMBL" id="MDU0367681.1"/>
    </source>
</evidence>
<feature type="compositionally biased region" description="Pro residues" evidence="1">
    <location>
        <begin position="429"/>
        <end position="454"/>
    </location>
</feature>
<keyword evidence="5" id="KW-1185">Reference proteome</keyword>
<feature type="transmembrane region" description="Helical" evidence="2">
    <location>
        <begin position="469"/>
        <end position="491"/>
    </location>
</feature>
<evidence type="ECO:0000256" key="2">
    <source>
        <dbReference type="SAM" id="Phobius"/>
    </source>
</evidence>
<evidence type="ECO:0008006" key="6">
    <source>
        <dbReference type="Google" id="ProtNLM"/>
    </source>
</evidence>
<protein>
    <recommendedName>
        <fullName evidence="6">Thioester domain-containing protein</fullName>
    </recommendedName>
</protein>
<name>A0ABU3T8H8_9MICO</name>
<organism evidence="4 5">
    <name type="scientific">Microbacterium galbum</name>
    <dbReference type="NCBI Taxonomy" id="3075994"/>
    <lineage>
        <taxon>Bacteria</taxon>
        <taxon>Bacillati</taxon>
        <taxon>Actinomycetota</taxon>
        <taxon>Actinomycetes</taxon>
        <taxon>Micrococcales</taxon>
        <taxon>Microbacteriaceae</taxon>
        <taxon>Microbacterium</taxon>
    </lineage>
</organism>
<feature type="signal peptide" evidence="3">
    <location>
        <begin position="1"/>
        <end position="33"/>
    </location>
</feature>
<proteinExistence type="predicted"/>
<accession>A0ABU3T8H8</accession>
<feature type="region of interest" description="Disordered" evidence="1">
    <location>
        <begin position="423"/>
        <end position="459"/>
    </location>
</feature>
<sequence>MNHPPPSFRRLPAALALLAVLLGSLAVAPAAQAAERGTGFGTWAPLSRTGWHGSMRVGDVHTYCIHPGLPVATDATTDHGTSSDVNGLSPQQLASINHLVTTYGQTDDPVQAASVGWAVKAIVDRQTTLHSWGYEGDDLPGAIDWIMRRASPENSGAIQERTMRYLAEAEAVPVPRVGGTLALGTDEADPTRGSLIVDVDPAATGTVRLENAVFADTGTSVHENVHGGEVHPIIAPASSSDDGRPYTVHATGSFTVPAAAVRFYSTPGQQESAGPADPERFDLSAEDATPRPVQFSPRLETTAQVAEGRFVDEVTVSSPEGVWPRRGDGSFVPIAATADIYRTGAWPAEAAEVPAPLTPVSHLSLTTDPALGAGTYTVRSAELPGPGVYTAVWRIDREAQDAAVSPHLPRGYVWVERFASPTQTEQVAPPAPPTASTAPTPPPAETPPLPPSAPAPLASLAATGTPATALPGAIGVMTTAGGLAAVAWAFARRRRTLRP</sequence>
<reference evidence="4 5" key="1">
    <citation type="submission" date="2023-09" db="EMBL/GenBank/DDBJ databases">
        <title>Microbacterium fusihabitans sp. nov., Microbacterium phycihabitans sp. nov., and Microbacterium cervinum sp. nov., isolated from dried seaweeds of beach.</title>
        <authorList>
            <person name="Lee S.D."/>
        </authorList>
    </citation>
    <scope>NUCLEOTIDE SEQUENCE [LARGE SCALE GENOMIC DNA]</scope>
    <source>
        <strain evidence="4 5">KSW4-17</strain>
    </source>
</reference>
<dbReference type="EMBL" id="JAWDIS010000002">
    <property type="protein sequence ID" value="MDU0367681.1"/>
    <property type="molecule type" value="Genomic_DNA"/>
</dbReference>